<dbReference type="EMBL" id="FSRM01000001">
    <property type="protein sequence ID" value="SIN91974.1"/>
    <property type="molecule type" value="Genomic_DNA"/>
</dbReference>
<keyword evidence="8" id="KW-0626">Porin</keyword>
<evidence type="ECO:0000256" key="3">
    <source>
        <dbReference type="ARBA" id="ARBA00022448"/>
    </source>
</evidence>
<proteinExistence type="predicted"/>
<sequence>MSIKRAVLYRGVVTGLCAAVSSGVPMVAQAQSSVTLYGAIDNAIAYSSNQKGNHNIYLTQGALNASKFGFLGSEDLGGGLSTIFRLEAGYNSLTGASGSSGYIFNRQAYVGFNDQQYGTLTVGRQYTPYFNFVGALGPTGYLTGATGAHPGDLDALDTTLRFNNSLTYTSPLISGLQGSVQYGLGGVAGDFTEGNTLSAALKYEMGGFRAAVGYIRLNDLSTSTALGTVADNSPVNVAYASAESNQMLAAAATYKFGGAMVGLNYSNVVYRPGTVSAFKQTAVFNTYGAIATYQLTPAIALAGGYSYTRASESNGISDSARYNQVSFEQTYSFSKRTCIYFLEAYQHASGDALASNGTSIVSAVAVVGDSQNTTPSSGPTQFVGTIGLRHFF</sequence>
<dbReference type="InterPro" id="IPR002299">
    <property type="entry name" value="Porin_Neis"/>
</dbReference>
<evidence type="ECO:0000256" key="6">
    <source>
        <dbReference type="ARBA" id="ARBA00022729"/>
    </source>
</evidence>
<comment type="subcellular location">
    <subcellularLocation>
        <location evidence="1">Cell outer membrane</location>
        <topology evidence="1">Multi-pass membrane protein</topology>
    </subcellularLocation>
</comment>
<evidence type="ECO:0000313" key="13">
    <source>
        <dbReference type="EMBL" id="SIN91974.1"/>
    </source>
</evidence>
<dbReference type="AlphaFoldDB" id="A0A1N6F9S5"/>
<evidence type="ECO:0000256" key="2">
    <source>
        <dbReference type="ARBA" id="ARBA00011233"/>
    </source>
</evidence>
<keyword evidence="3" id="KW-0813">Transport</keyword>
<evidence type="ECO:0000256" key="1">
    <source>
        <dbReference type="ARBA" id="ARBA00004571"/>
    </source>
</evidence>
<keyword evidence="9" id="KW-0472">Membrane</keyword>
<evidence type="ECO:0000256" key="9">
    <source>
        <dbReference type="ARBA" id="ARBA00023136"/>
    </source>
</evidence>
<feature type="domain" description="Porin" evidence="12">
    <location>
        <begin position="19"/>
        <end position="341"/>
    </location>
</feature>
<evidence type="ECO:0000256" key="10">
    <source>
        <dbReference type="ARBA" id="ARBA00023237"/>
    </source>
</evidence>
<accession>A0A1N6F9S5</accession>
<dbReference type="PANTHER" id="PTHR34501:SF9">
    <property type="entry name" value="MAJOR OUTER MEMBRANE PROTEIN P.IA"/>
    <property type="match status" value="1"/>
</dbReference>
<dbReference type="GO" id="GO:0009279">
    <property type="term" value="C:cell outer membrane"/>
    <property type="evidence" value="ECO:0007669"/>
    <property type="project" value="UniProtKB-SubCell"/>
</dbReference>
<dbReference type="GO" id="GO:0015288">
    <property type="term" value="F:porin activity"/>
    <property type="evidence" value="ECO:0007669"/>
    <property type="project" value="UniProtKB-KW"/>
</dbReference>
<dbReference type="GO" id="GO:0046930">
    <property type="term" value="C:pore complex"/>
    <property type="evidence" value="ECO:0007669"/>
    <property type="project" value="UniProtKB-KW"/>
</dbReference>
<evidence type="ECO:0000256" key="8">
    <source>
        <dbReference type="ARBA" id="ARBA00023114"/>
    </source>
</evidence>
<evidence type="ECO:0000256" key="4">
    <source>
        <dbReference type="ARBA" id="ARBA00022452"/>
    </source>
</evidence>
<evidence type="ECO:0000256" key="5">
    <source>
        <dbReference type="ARBA" id="ARBA00022692"/>
    </source>
</evidence>
<dbReference type="PRINTS" id="PR00184">
    <property type="entry name" value="NEISSPPORIN"/>
</dbReference>
<protein>
    <submittedName>
        <fullName evidence="13">Outer membrane protein (Porin)</fullName>
    </submittedName>
</protein>
<keyword evidence="10" id="KW-0998">Cell outer membrane</keyword>
<dbReference type="InterPro" id="IPR050298">
    <property type="entry name" value="Gram-neg_bact_OMP"/>
</dbReference>
<keyword evidence="4" id="KW-1134">Transmembrane beta strand</keyword>
<name>A0A1N6F9S5_9BURK</name>
<reference evidence="13 14" key="1">
    <citation type="submission" date="2016-11" db="EMBL/GenBank/DDBJ databases">
        <authorList>
            <person name="Jaros S."/>
            <person name="Januszkiewicz K."/>
            <person name="Wedrychowicz H."/>
        </authorList>
    </citation>
    <scope>NUCLEOTIDE SEQUENCE [LARGE SCALE GENOMIC DNA]</scope>
    <source>
        <strain evidence="13 14">GAS86</strain>
    </source>
</reference>
<dbReference type="OrthoDB" id="8982743at2"/>
<dbReference type="Gene3D" id="2.40.160.10">
    <property type="entry name" value="Porin"/>
    <property type="match status" value="1"/>
</dbReference>
<comment type="subunit">
    <text evidence="2">Homotrimer.</text>
</comment>
<keyword evidence="5" id="KW-0812">Transmembrane</keyword>
<dbReference type="PANTHER" id="PTHR34501">
    <property type="entry name" value="PROTEIN YDDL-RELATED"/>
    <property type="match status" value="1"/>
</dbReference>
<keyword evidence="7" id="KW-0406">Ion transport</keyword>
<evidence type="ECO:0000256" key="11">
    <source>
        <dbReference type="SAM" id="SignalP"/>
    </source>
</evidence>
<evidence type="ECO:0000259" key="12">
    <source>
        <dbReference type="Pfam" id="PF13609"/>
    </source>
</evidence>
<dbReference type="RefSeq" id="WP_074263600.1">
    <property type="nucleotide sequence ID" value="NZ_FSRM01000001.1"/>
</dbReference>
<feature type="chain" id="PRO_5012771500" evidence="11">
    <location>
        <begin position="31"/>
        <end position="392"/>
    </location>
</feature>
<dbReference type="SUPFAM" id="SSF56935">
    <property type="entry name" value="Porins"/>
    <property type="match status" value="1"/>
</dbReference>
<keyword evidence="6 11" id="KW-0732">Signal</keyword>
<dbReference type="InterPro" id="IPR023614">
    <property type="entry name" value="Porin_dom_sf"/>
</dbReference>
<dbReference type="Pfam" id="PF13609">
    <property type="entry name" value="Porin_4"/>
    <property type="match status" value="1"/>
</dbReference>
<feature type="signal peptide" evidence="11">
    <location>
        <begin position="1"/>
        <end position="30"/>
    </location>
</feature>
<evidence type="ECO:0000256" key="7">
    <source>
        <dbReference type="ARBA" id="ARBA00023065"/>
    </source>
</evidence>
<dbReference type="CDD" id="cd00342">
    <property type="entry name" value="gram_neg_porins"/>
    <property type="match status" value="1"/>
</dbReference>
<dbReference type="Proteomes" id="UP000184693">
    <property type="component" value="Unassembled WGS sequence"/>
</dbReference>
<gene>
    <name evidence="13" type="ORF">SAMN05444168_1384</name>
</gene>
<evidence type="ECO:0000313" key="14">
    <source>
        <dbReference type="Proteomes" id="UP000184693"/>
    </source>
</evidence>
<organism evidence="13 14">
    <name type="scientific">Paraburkholderia phenazinium</name>
    <dbReference type="NCBI Taxonomy" id="60549"/>
    <lineage>
        <taxon>Bacteria</taxon>
        <taxon>Pseudomonadati</taxon>
        <taxon>Pseudomonadota</taxon>
        <taxon>Betaproteobacteria</taxon>
        <taxon>Burkholderiales</taxon>
        <taxon>Burkholderiaceae</taxon>
        <taxon>Paraburkholderia</taxon>
    </lineage>
</organism>
<dbReference type="GO" id="GO:0006811">
    <property type="term" value="P:monoatomic ion transport"/>
    <property type="evidence" value="ECO:0007669"/>
    <property type="project" value="UniProtKB-KW"/>
</dbReference>
<dbReference type="InterPro" id="IPR033900">
    <property type="entry name" value="Gram_neg_porin_domain"/>
</dbReference>